<dbReference type="InterPro" id="IPR057544">
    <property type="entry name" value="Beta-prop_SPT8"/>
</dbReference>
<evidence type="ECO:0000256" key="2">
    <source>
        <dbReference type="ARBA" id="ARBA00022737"/>
    </source>
</evidence>
<evidence type="ECO:0000256" key="3">
    <source>
        <dbReference type="PROSITE-ProRule" id="PRU00221"/>
    </source>
</evidence>
<accession>A0AAD5U4A6</accession>
<feature type="domain" description="Transcription factor spt8 beta-propeller" evidence="5">
    <location>
        <begin position="376"/>
        <end position="425"/>
    </location>
</feature>
<evidence type="ECO:0000256" key="1">
    <source>
        <dbReference type="ARBA" id="ARBA00022574"/>
    </source>
</evidence>
<dbReference type="GO" id="GO:1990234">
    <property type="term" value="C:transferase complex"/>
    <property type="evidence" value="ECO:0007669"/>
    <property type="project" value="UniProtKB-ARBA"/>
</dbReference>
<dbReference type="AlphaFoldDB" id="A0AAD5U4A6"/>
<evidence type="ECO:0000256" key="4">
    <source>
        <dbReference type="SAM" id="MobiDB-lite"/>
    </source>
</evidence>
<dbReference type="EMBL" id="JADGJW010000264">
    <property type="protein sequence ID" value="KAJ3220908.1"/>
    <property type="molecule type" value="Genomic_DNA"/>
</dbReference>
<dbReference type="SMART" id="SM00320">
    <property type="entry name" value="WD40"/>
    <property type="match status" value="4"/>
</dbReference>
<feature type="repeat" description="WD" evidence="3">
    <location>
        <begin position="138"/>
        <end position="179"/>
    </location>
</feature>
<feature type="compositionally biased region" description="Polar residues" evidence="4">
    <location>
        <begin position="330"/>
        <end position="354"/>
    </location>
</feature>
<feature type="domain" description="Transcription factor spt8 beta-propeller" evidence="5">
    <location>
        <begin position="213"/>
        <end position="330"/>
    </location>
</feature>
<reference evidence="6" key="1">
    <citation type="submission" date="2020-05" db="EMBL/GenBank/DDBJ databases">
        <title>Phylogenomic resolution of chytrid fungi.</title>
        <authorList>
            <person name="Stajich J.E."/>
            <person name="Amses K."/>
            <person name="Simmons R."/>
            <person name="Seto K."/>
            <person name="Myers J."/>
            <person name="Bonds A."/>
            <person name="Quandt C.A."/>
            <person name="Barry K."/>
            <person name="Liu P."/>
            <person name="Grigoriev I."/>
            <person name="Longcore J.E."/>
            <person name="James T.Y."/>
        </authorList>
    </citation>
    <scope>NUCLEOTIDE SEQUENCE</scope>
    <source>
        <strain evidence="6">JEL0476</strain>
    </source>
</reference>
<feature type="region of interest" description="Disordered" evidence="4">
    <location>
        <begin position="327"/>
        <end position="358"/>
    </location>
</feature>
<feature type="domain" description="Transcription factor spt8 beta-propeller" evidence="5">
    <location>
        <begin position="29"/>
        <end position="194"/>
    </location>
</feature>
<dbReference type="Proteomes" id="UP001211065">
    <property type="component" value="Unassembled WGS sequence"/>
</dbReference>
<dbReference type="PROSITE" id="PS50082">
    <property type="entry name" value="WD_REPEATS_2"/>
    <property type="match status" value="1"/>
</dbReference>
<dbReference type="InterPro" id="IPR015943">
    <property type="entry name" value="WD40/YVTN_repeat-like_dom_sf"/>
</dbReference>
<gene>
    <name evidence="6" type="primary">SPT8</name>
    <name evidence="6" type="ORF">HK099_003915</name>
</gene>
<proteinExistence type="predicted"/>
<dbReference type="InterPro" id="IPR036322">
    <property type="entry name" value="WD40_repeat_dom_sf"/>
</dbReference>
<dbReference type="Gene3D" id="2.130.10.10">
    <property type="entry name" value="YVTN repeat-like/Quinoprotein amine dehydrogenase"/>
    <property type="match status" value="2"/>
</dbReference>
<sequence length="429" mass="47489">MSQMDIEEKEEIDDDEEIDEIIVKTKDLVGGEDGFIRKYDFIPSYNGESLLTQTQRHGLAESIINAGILVSAWEVEDVVTPPVGSTPQPTIETPVKQISPVYSIDVQSEGIWLLAGMESGAINLYSVRHEEGQCHYTFTRHKQVVSVIKISPDEKSFLSGSWDRQILQWDLNTGEIISSYAGPISQITSISIRSTPVQKSFIPANASNDNDNHNHFSFLVTTFDGVVWIFDSRSPNEPIKKIPPSTGCPPWALSACWSKDDSKIYCGRRNGSIDEIDFYDGSILRSIKLPKDSGPVYYVMPMLNNTQILCASFDNIRLWDLKLTPESAVPSGTNTPKQPSQQKSLGMSESNNFGKSPMKDPLNKKLKNFLDDTLTPVVPFSIIPGHHGGVISTMITDLEGKILITASGTKGWEGISNNNCLVYSIIPKD</sequence>
<dbReference type="PANTHER" id="PTHR22847:SF637">
    <property type="entry name" value="WD REPEAT DOMAIN 5B"/>
    <property type="match status" value="1"/>
</dbReference>
<keyword evidence="1 3" id="KW-0853">WD repeat</keyword>
<dbReference type="PANTHER" id="PTHR22847">
    <property type="entry name" value="WD40 REPEAT PROTEIN"/>
    <property type="match status" value="1"/>
</dbReference>
<dbReference type="Pfam" id="PF23798">
    <property type="entry name" value="Beta-prop_SPT8"/>
    <property type="match status" value="3"/>
</dbReference>
<evidence type="ECO:0000259" key="5">
    <source>
        <dbReference type="Pfam" id="PF23798"/>
    </source>
</evidence>
<dbReference type="InterPro" id="IPR001680">
    <property type="entry name" value="WD40_rpt"/>
</dbReference>
<dbReference type="SUPFAM" id="SSF50978">
    <property type="entry name" value="WD40 repeat-like"/>
    <property type="match status" value="1"/>
</dbReference>
<comment type="caution">
    <text evidence="6">The sequence shown here is derived from an EMBL/GenBank/DDBJ whole genome shotgun (WGS) entry which is preliminary data.</text>
</comment>
<keyword evidence="7" id="KW-1185">Reference proteome</keyword>
<evidence type="ECO:0000313" key="7">
    <source>
        <dbReference type="Proteomes" id="UP001211065"/>
    </source>
</evidence>
<organism evidence="6 7">
    <name type="scientific">Clydaea vesicula</name>
    <dbReference type="NCBI Taxonomy" id="447962"/>
    <lineage>
        <taxon>Eukaryota</taxon>
        <taxon>Fungi</taxon>
        <taxon>Fungi incertae sedis</taxon>
        <taxon>Chytridiomycota</taxon>
        <taxon>Chytridiomycota incertae sedis</taxon>
        <taxon>Chytridiomycetes</taxon>
        <taxon>Lobulomycetales</taxon>
        <taxon>Lobulomycetaceae</taxon>
        <taxon>Clydaea</taxon>
    </lineage>
</organism>
<keyword evidence="2" id="KW-0677">Repeat</keyword>
<protein>
    <submittedName>
        <fullName evidence="6">Transcription factor spt8</fullName>
    </submittedName>
</protein>
<dbReference type="PROSITE" id="PS50294">
    <property type="entry name" value="WD_REPEATS_REGION"/>
    <property type="match status" value="1"/>
</dbReference>
<name>A0AAD5U4A6_9FUNG</name>
<evidence type="ECO:0000313" key="6">
    <source>
        <dbReference type="EMBL" id="KAJ3220908.1"/>
    </source>
</evidence>